<feature type="chain" id="PRO_5002174203" evidence="2">
    <location>
        <begin position="21"/>
        <end position="322"/>
    </location>
</feature>
<accession>A0A0C4YI29</accession>
<dbReference type="PIRSF" id="PIRSF017082">
    <property type="entry name" value="YflP"/>
    <property type="match status" value="1"/>
</dbReference>
<dbReference type="RefSeq" id="WP_043353654.1">
    <property type="nucleotide sequence ID" value="NZ_CP010537.1"/>
</dbReference>
<dbReference type="InterPro" id="IPR005064">
    <property type="entry name" value="BUG"/>
</dbReference>
<dbReference type="SUPFAM" id="SSF53850">
    <property type="entry name" value="Periplasmic binding protein-like II"/>
    <property type="match status" value="1"/>
</dbReference>
<comment type="similarity">
    <text evidence="1">Belongs to the UPF0065 (bug) family.</text>
</comment>
<name>A0A0C4YI29_9BURK</name>
<dbReference type="AlphaFoldDB" id="A0A0C4YI29"/>
<dbReference type="Proteomes" id="UP000031843">
    <property type="component" value="Chromosome secondary"/>
</dbReference>
<evidence type="ECO:0000313" key="4">
    <source>
        <dbReference type="Proteomes" id="UP000031843"/>
    </source>
</evidence>
<dbReference type="InterPro" id="IPR042100">
    <property type="entry name" value="Bug_dom1"/>
</dbReference>
<evidence type="ECO:0000256" key="1">
    <source>
        <dbReference type="ARBA" id="ARBA00006987"/>
    </source>
</evidence>
<dbReference type="EMBL" id="CP010537">
    <property type="protein sequence ID" value="AJG22265.1"/>
    <property type="molecule type" value="Genomic_DNA"/>
</dbReference>
<feature type="signal peptide" evidence="2">
    <location>
        <begin position="1"/>
        <end position="20"/>
    </location>
</feature>
<dbReference type="STRING" id="68895.RR42_s0674"/>
<keyword evidence="2" id="KW-0732">Signal</keyword>
<proteinExistence type="inferred from homology"/>
<dbReference type="OrthoDB" id="8958206at2"/>
<dbReference type="CDD" id="cd07012">
    <property type="entry name" value="PBP2_Bug_TTT"/>
    <property type="match status" value="1"/>
</dbReference>
<dbReference type="Gene3D" id="3.40.190.150">
    <property type="entry name" value="Bordetella uptake gene, domain 1"/>
    <property type="match status" value="1"/>
</dbReference>
<gene>
    <name evidence="3" type="ORF">RR42_s0674</name>
</gene>
<dbReference type="PANTHER" id="PTHR42928">
    <property type="entry name" value="TRICARBOXYLATE-BINDING PROTEIN"/>
    <property type="match status" value="1"/>
</dbReference>
<organism evidence="3 4">
    <name type="scientific">Cupriavidus basilensis</name>
    <dbReference type="NCBI Taxonomy" id="68895"/>
    <lineage>
        <taxon>Bacteria</taxon>
        <taxon>Pseudomonadati</taxon>
        <taxon>Pseudomonadota</taxon>
        <taxon>Betaproteobacteria</taxon>
        <taxon>Burkholderiales</taxon>
        <taxon>Burkholderiaceae</taxon>
        <taxon>Cupriavidus</taxon>
    </lineage>
</organism>
<keyword evidence="4" id="KW-1185">Reference proteome</keyword>
<dbReference type="Gene3D" id="3.40.190.10">
    <property type="entry name" value="Periplasmic binding protein-like II"/>
    <property type="match status" value="1"/>
</dbReference>
<evidence type="ECO:0000256" key="2">
    <source>
        <dbReference type="SAM" id="SignalP"/>
    </source>
</evidence>
<evidence type="ECO:0000313" key="3">
    <source>
        <dbReference type="EMBL" id="AJG22265.1"/>
    </source>
</evidence>
<dbReference type="PANTHER" id="PTHR42928:SF5">
    <property type="entry name" value="BLR1237 PROTEIN"/>
    <property type="match status" value="1"/>
</dbReference>
<protein>
    <submittedName>
        <fullName evidence="3">Tricarboxylate transport protein TctC</fullName>
    </submittedName>
</protein>
<sequence length="322" mass="34037">MKHKALLATLFLTLATSASAARLYPTKPVTIVVPFAPGGGVDIITRAVGAKLAERWKQPVVIENKAGAGSAIGAAQVARSPADGYTLLATVNQSIVGNRFLYKKLGYDPDKDFDPLTLMVKADQLIVANGSLPVNSLKDVVRLSKEKPRSLFYGSYGKGSQPHLLFASIADHEKIDITHVPYNGVSQSLTALAGGEVALASASSGVIAPLVQAGKIKPIAVAGDKRVARFPDVPTVAEQGFPYAKISIWYALFAPAGTPAAVSDRIRADVRDILRDPAFIDQYLKPRDLEVVASDGKQLRAVIAEEVQATAAMIKTAGVVAE</sequence>
<dbReference type="KEGG" id="cbw:RR42_s0674"/>
<reference evidence="3 4" key="1">
    <citation type="journal article" date="2015" name="Genome Announc.">
        <title>Complete Genome Sequence of Cupriavidus basilensis 4G11, Isolated from the Oak Ridge Field Research Center Site.</title>
        <authorList>
            <person name="Ray J."/>
            <person name="Waters R.J."/>
            <person name="Skerker J.M."/>
            <person name="Kuehl J.V."/>
            <person name="Price M.N."/>
            <person name="Huang J."/>
            <person name="Chakraborty R."/>
            <person name="Arkin A.P."/>
            <person name="Deutschbauer A."/>
        </authorList>
    </citation>
    <scope>NUCLEOTIDE SEQUENCE [LARGE SCALE GENOMIC DNA]</scope>
    <source>
        <strain evidence="3">4G11</strain>
    </source>
</reference>
<dbReference type="Pfam" id="PF03401">
    <property type="entry name" value="TctC"/>
    <property type="match status" value="1"/>
</dbReference>